<gene>
    <name evidence="1" type="ORF">GC722_10905</name>
</gene>
<dbReference type="EMBL" id="WPCU01000007">
    <property type="protein sequence ID" value="MVA76529.1"/>
    <property type="molecule type" value="Genomic_DNA"/>
</dbReference>
<evidence type="ECO:0008006" key="3">
    <source>
        <dbReference type="Google" id="ProtNLM"/>
    </source>
</evidence>
<organism evidence="1 2">
    <name type="scientific">Auraticoccus cholistanensis</name>
    <dbReference type="NCBI Taxonomy" id="2656650"/>
    <lineage>
        <taxon>Bacteria</taxon>
        <taxon>Bacillati</taxon>
        <taxon>Actinomycetota</taxon>
        <taxon>Actinomycetes</taxon>
        <taxon>Propionibacteriales</taxon>
        <taxon>Propionibacteriaceae</taxon>
        <taxon>Auraticoccus</taxon>
    </lineage>
</organism>
<dbReference type="Gene3D" id="2.180.10.10">
    <property type="entry name" value="RHS repeat-associated core"/>
    <property type="match status" value="1"/>
</dbReference>
<protein>
    <recommendedName>
        <fullName evidence="3">RHS repeat-associated core domain-containing protein</fullName>
    </recommendedName>
</protein>
<proteinExistence type="predicted"/>
<sequence length="161" mass="16485">MTQEALGTLTCWQNRDGEWWGAVTYSFPTRHIGSPIQDRTTGWIHYGARYYDPTTGSFTQQDSLDAPLDPLNANRYAYAGNDPINITDPRGYAGSIDSAGACVIGAACAGVSGGVGLAVVGSVVPVIGTSLGAVAGFIGGVVGGCAAGVVTQALTEKALED</sequence>
<comment type="caution">
    <text evidence="1">The sequence shown here is derived from an EMBL/GenBank/DDBJ whole genome shotgun (WGS) entry which is preliminary data.</text>
</comment>
<dbReference type="InterPro" id="IPR022385">
    <property type="entry name" value="Rhs_assc_core"/>
</dbReference>
<dbReference type="PANTHER" id="PTHR32305">
    <property type="match status" value="1"/>
</dbReference>
<dbReference type="RefSeq" id="WP_197430018.1">
    <property type="nucleotide sequence ID" value="NZ_WPCU01000007.1"/>
</dbReference>
<accession>A0A6A9V0Z6</accession>
<evidence type="ECO:0000313" key="1">
    <source>
        <dbReference type="EMBL" id="MVA76529.1"/>
    </source>
</evidence>
<name>A0A6A9V0Z6_9ACTN</name>
<dbReference type="PANTHER" id="PTHR32305:SF15">
    <property type="entry name" value="PROTEIN RHSA-RELATED"/>
    <property type="match status" value="1"/>
</dbReference>
<dbReference type="InterPro" id="IPR050708">
    <property type="entry name" value="T6SS_VgrG/RHS"/>
</dbReference>
<dbReference type="AlphaFoldDB" id="A0A6A9V0Z6"/>
<reference evidence="1 2" key="1">
    <citation type="submission" date="2019-12" db="EMBL/GenBank/DDBJ databases">
        <title>Auraticoccus cholistani sp. nov., an actinomycete isolated from soil of Cholistan desert.</title>
        <authorList>
            <person name="Cheema M.T."/>
        </authorList>
    </citation>
    <scope>NUCLEOTIDE SEQUENCE [LARGE SCALE GENOMIC DNA]</scope>
    <source>
        <strain evidence="1 2">F435</strain>
    </source>
</reference>
<keyword evidence="2" id="KW-1185">Reference proteome</keyword>
<dbReference type="NCBIfam" id="TIGR03696">
    <property type="entry name" value="Rhs_assc_core"/>
    <property type="match status" value="1"/>
</dbReference>
<dbReference type="Proteomes" id="UP000435304">
    <property type="component" value="Unassembled WGS sequence"/>
</dbReference>
<evidence type="ECO:0000313" key="2">
    <source>
        <dbReference type="Proteomes" id="UP000435304"/>
    </source>
</evidence>